<dbReference type="AlphaFoldDB" id="A0A195FKH6"/>
<gene>
    <name evidence="2" type="ORF">ALC56_04321</name>
</gene>
<proteinExistence type="predicted"/>
<sequence length="63" mass="6762">MKASRPIESAGHPGALSRSGAVGEPAHARFYLQPVPSCPSSRLYPSIKMLECETHKKLCVVIA</sequence>
<evidence type="ECO:0000313" key="3">
    <source>
        <dbReference type="Proteomes" id="UP000078541"/>
    </source>
</evidence>
<organism evidence="2 3">
    <name type="scientific">Trachymyrmex septentrionalis</name>
    <dbReference type="NCBI Taxonomy" id="34720"/>
    <lineage>
        <taxon>Eukaryota</taxon>
        <taxon>Metazoa</taxon>
        <taxon>Ecdysozoa</taxon>
        <taxon>Arthropoda</taxon>
        <taxon>Hexapoda</taxon>
        <taxon>Insecta</taxon>
        <taxon>Pterygota</taxon>
        <taxon>Neoptera</taxon>
        <taxon>Endopterygota</taxon>
        <taxon>Hymenoptera</taxon>
        <taxon>Apocrita</taxon>
        <taxon>Aculeata</taxon>
        <taxon>Formicoidea</taxon>
        <taxon>Formicidae</taxon>
        <taxon>Myrmicinae</taxon>
        <taxon>Trachymyrmex</taxon>
    </lineage>
</organism>
<evidence type="ECO:0000313" key="2">
    <source>
        <dbReference type="EMBL" id="KYN41170.1"/>
    </source>
</evidence>
<protein>
    <submittedName>
        <fullName evidence="2">Uncharacterized protein</fullName>
    </submittedName>
</protein>
<dbReference type="Proteomes" id="UP000078541">
    <property type="component" value="Unassembled WGS sequence"/>
</dbReference>
<evidence type="ECO:0000256" key="1">
    <source>
        <dbReference type="SAM" id="MobiDB-lite"/>
    </source>
</evidence>
<keyword evidence="3" id="KW-1185">Reference proteome</keyword>
<feature type="region of interest" description="Disordered" evidence="1">
    <location>
        <begin position="1"/>
        <end position="21"/>
    </location>
</feature>
<dbReference type="EMBL" id="KQ981490">
    <property type="protein sequence ID" value="KYN41170.1"/>
    <property type="molecule type" value="Genomic_DNA"/>
</dbReference>
<name>A0A195FKH6_9HYME</name>
<reference evidence="2 3" key="1">
    <citation type="submission" date="2016-03" db="EMBL/GenBank/DDBJ databases">
        <title>Trachymyrmex septentrionalis WGS genome.</title>
        <authorList>
            <person name="Nygaard S."/>
            <person name="Hu H."/>
            <person name="Boomsma J."/>
            <person name="Zhang G."/>
        </authorList>
    </citation>
    <scope>NUCLEOTIDE SEQUENCE [LARGE SCALE GENOMIC DNA]</scope>
    <source>
        <strain evidence="2">Tsep2-gDNA-1</strain>
        <tissue evidence="2">Whole body</tissue>
    </source>
</reference>
<accession>A0A195FKH6</accession>